<accession>I3D198</accession>
<name>I3D198_9ARCH</name>
<gene>
    <name evidence="1" type="ORF">BD31_I0704</name>
</gene>
<dbReference type="AlphaFoldDB" id="I3D198"/>
<dbReference type="Proteomes" id="UP000003423">
    <property type="component" value="Unassembled WGS sequence"/>
</dbReference>
<keyword evidence="2" id="KW-1185">Reference proteome</keyword>
<evidence type="ECO:0000313" key="2">
    <source>
        <dbReference type="Proteomes" id="UP000003423"/>
    </source>
</evidence>
<evidence type="ECO:0000313" key="1">
    <source>
        <dbReference type="EMBL" id="EIJ65491.1"/>
    </source>
</evidence>
<organism evidence="1 2">
    <name type="scientific">Candidatus Nitrosopumilus salarius BD31</name>
    <dbReference type="NCBI Taxonomy" id="859350"/>
    <lineage>
        <taxon>Archaea</taxon>
        <taxon>Nitrososphaerota</taxon>
        <taxon>Nitrososphaeria</taxon>
        <taxon>Nitrosopumilales</taxon>
        <taxon>Nitrosopumilaceae</taxon>
        <taxon>Nitrosopumilus</taxon>
    </lineage>
</organism>
<proteinExistence type="predicted"/>
<dbReference type="PATRIC" id="fig|859350.6.peg.1468"/>
<reference evidence="1 2" key="1">
    <citation type="journal article" date="2012" name="J. Bacteriol.">
        <title>Genome sequence of "Candidatus Nitrosopumilus salaria" BD31, an ammonia-oxidizing archaeon from the San Francisco Bay estuary.</title>
        <authorList>
            <person name="Mosier A.C."/>
            <person name="Allen E.E."/>
            <person name="Kim M."/>
            <person name="Ferriera S."/>
            <person name="Francis C.A."/>
        </authorList>
    </citation>
    <scope>NUCLEOTIDE SEQUENCE [LARGE SCALE GENOMIC DNA]</scope>
    <source>
        <strain evidence="1 2">BD31</strain>
    </source>
</reference>
<dbReference type="EMBL" id="AEXL02000120">
    <property type="protein sequence ID" value="EIJ65491.1"/>
    <property type="molecule type" value="Genomic_DNA"/>
</dbReference>
<comment type="caution">
    <text evidence="1">The sequence shown here is derived from an EMBL/GenBank/DDBJ whole genome shotgun (WGS) entry which is preliminary data.</text>
</comment>
<sequence length="86" mass="10119">MPNLPSTLEDKIFEFRFNSDDTLSRIVSYFPLSESEIQEILSIINTNPSDGFHSIFADSISDEEWRRTKEQIKKKFKDELFDIDNV</sequence>
<protein>
    <submittedName>
        <fullName evidence="1">Uncharacterized protein</fullName>
    </submittedName>
</protein>